<dbReference type="Proteomes" id="UP000002964">
    <property type="component" value="Unassembled WGS sequence"/>
</dbReference>
<proteinExistence type="predicted"/>
<protein>
    <recommendedName>
        <fullName evidence="1">Probable zinc-binding domain-containing protein</fullName>
    </recommendedName>
</protein>
<dbReference type="OrthoDB" id="289270at2"/>
<organism evidence="2 3">
    <name type="scientific">Thiorhodovibrio frisius</name>
    <dbReference type="NCBI Taxonomy" id="631362"/>
    <lineage>
        <taxon>Bacteria</taxon>
        <taxon>Pseudomonadati</taxon>
        <taxon>Pseudomonadota</taxon>
        <taxon>Gammaproteobacteria</taxon>
        <taxon>Chromatiales</taxon>
        <taxon>Chromatiaceae</taxon>
        <taxon>Thiorhodovibrio</taxon>
    </lineage>
</organism>
<sequence length="164" mass="19912">MSKRRKQPNRLYVDHPRFGNEPILSGYQYSKEEIERAHWRYSSLEYFPETAIPANMDRQEYSIYPRSLYVDIVEHCEECHRAFIFFAKEQQYWFETLGFWIDAHCTRCCDCRRKDHEIKGMQRKYEALVSNSDRSEAESRELKQVALELYQLGYIHNIEKINRI</sequence>
<reference evidence="2 3" key="2">
    <citation type="submission" date="2011-11" db="EMBL/GenBank/DDBJ databases">
        <authorList>
            <consortium name="US DOE Joint Genome Institute"/>
            <person name="Lucas S."/>
            <person name="Han J."/>
            <person name="Lapidus A."/>
            <person name="Cheng J.-F."/>
            <person name="Goodwin L."/>
            <person name="Pitluck S."/>
            <person name="Peters L."/>
            <person name="Ovchinnikova G."/>
            <person name="Zhang X."/>
            <person name="Detter J.C."/>
            <person name="Han C."/>
            <person name="Tapia R."/>
            <person name="Land M."/>
            <person name="Hauser L."/>
            <person name="Kyrpides N."/>
            <person name="Ivanova N."/>
            <person name="Pagani I."/>
            <person name="Vogl K."/>
            <person name="Liu Z."/>
            <person name="Overmann J."/>
            <person name="Frigaard N.-U."/>
            <person name="Bryant D."/>
            <person name="Woyke T."/>
        </authorList>
    </citation>
    <scope>NUCLEOTIDE SEQUENCE [LARGE SCALE GENOMIC DNA]</scope>
    <source>
        <strain evidence="2 3">970</strain>
    </source>
</reference>
<dbReference type="Pfam" id="PF13451">
    <property type="entry name" value="zf_Tbcl"/>
    <property type="match status" value="1"/>
</dbReference>
<feature type="domain" description="Probable zinc-binding" evidence="1">
    <location>
        <begin position="71"/>
        <end position="119"/>
    </location>
</feature>
<evidence type="ECO:0000313" key="2">
    <source>
        <dbReference type="EMBL" id="EIC19410.1"/>
    </source>
</evidence>
<name>H8Z8K5_9GAMM</name>
<dbReference type="STRING" id="631362.Thi970DRAFT_04929"/>
<accession>H8Z8K5</accession>
<reference evidence="3" key="1">
    <citation type="submission" date="2011-06" db="EMBL/GenBank/DDBJ databases">
        <authorList>
            <consortium name="US DOE Joint Genome Institute (JGI-PGF)"/>
            <person name="Lucas S."/>
            <person name="Han J."/>
            <person name="Lapidus A."/>
            <person name="Cheng J.-F."/>
            <person name="Goodwin L."/>
            <person name="Pitluck S."/>
            <person name="Peters L."/>
            <person name="Land M.L."/>
            <person name="Hauser L."/>
            <person name="Vogl K."/>
            <person name="Liu Z."/>
            <person name="Overmann J."/>
            <person name="Frigaard N.-U."/>
            <person name="Bryant D.A."/>
            <person name="Woyke T.J."/>
        </authorList>
    </citation>
    <scope>NUCLEOTIDE SEQUENCE [LARGE SCALE GENOMIC DNA]</scope>
    <source>
        <strain evidence="3">970</strain>
    </source>
</reference>
<evidence type="ECO:0000313" key="3">
    <source>
        <dbReference type="Proteomes" id="UP000002964"/>
    </source>
</evidence>
<dbReference type="RefSeq" id="WP_009151639.1">
    <property type="nucleotide sequence ID" value="NZ_CP121471.1"/>
</dbReference>
<dbReference type="AlphaFoldDB" id="H8Z8K5"/>
<dbReference type="EMBL" id="JH603171">
    <property type="protein sequence ID" value="EIC19410.1"/>
    <property type="molecule type" value="Genomic_DNA"/>
</dbReference>
<dbReference type="HOGENOM" id="CLU_1676657_0_0_6"/>
<gene>
    <name evidence="2" type="ORF">Thi970DRAFT_04929</name>
</gene>
<keyword evidence="3" id="KW-1185">Reference proteome</keyword>
<dbReference type="InterPro" id="IPR025306">
    <property type="entry name" value="Zn-bnd_dom_prob"/>
</dbReference>
<dbReference type="eggNOG" id="ENOG5031F41">
    <property type="taxonomic scope" value="Bacteria"/>
</dbReference>
<evidence type="ECO:0000259" key="1">
    <source>
        <dbReference type="Pfam" id="PF13451"/>
    </source>
</evidence>